<keyword evidence="4 8" id="KW-0762">Sugar transport</keyword>
<comment type="function">
    <text evidence="8">The phosphoenolpyruvate-dependent sugar phosphotransferase system (PTS), a major carbohydrate active -transport system, catalyzes the phosphorylation of incoming sugar substrates concomitant with their translocation across the cell membrane.</text>
</comment>
<evidence type="ECO:0000259" key="10">
    <source>
        <dbReference type="PROSITE" id="PS51105"/>
    </source>
</evidence>
<dbReference type="NCBIfam" id="TIGR00359">
    <property type="entry name" value="cello_pts_IIC"/>
    <property type="match status" value="1"/>
</dbReference>
<proteinExistence type="predicted"/>
<dbReference type="GO" id="GO:1901264">
    <property type="term" value="P:carbohydrate derivative transport"/>
    <property type="evidence" value="ECO:0007669"/>
    <property type="project" value="TreeGrafter"/>
</dbReference>
<name>A0A3R5VCG7_9CLOT</name>
<dbReference type="OrthoDB" id="1641940at2"/>
<gene>
    <name evidence="11" type="primary">celB</name>
    <name evidence="11" type="ORF">C1I91_27810</name>
</gene>
<feature type="transmembrane region" description="Helical" evidence="9">
    <location>
        <begin position="78"/>
        <end position="96"/>
    </location>
</feature>
<dbReference type="InterPro" id="IPR004796">
    <property type="entry name" value="PTS_IIC_cello"/>
</dbReference>
<feature type="transmembrane region" description="Helical" evidence="9">
    <location>
        <begin position="353"/>
        <end position="373"/>
    </location>
</feature>
<evidence type="ECO:0000256" key="2">
    <source>
        <dbReference type="ARBA" id="ARBA00022448"/>
    </source>
</evidence>
<sequence>MSKPMDLLESKLMPVAAKISANRYLLAIRDGFMLAMPLLIIGAMSLLVANFPIQGFLDFMASVFGKNWTVFFSRPNDITMSIMTIFVVYGISNSLALHYELEGISTGAISLVAFFMLTPFATTFTPANSKTVYDITNVIPMDWLGSKGLFVGMLTAILTTEIIRMVVKRGWVIKMPEGVPPTVSKAFSALIPAALVILSFDVIRLLFTWTSYGTVHGFIYKVLQAPLTHLGDSLGATVIANLFIGLFWVFGIHGANIVGSVMSPIWLSLSAENLAAFKTGVTGSALPHVITQQFQEIFLQLGGSGCTLALCITMMFLCRSQICKKLGRLAFLPGLFNINEPITFGLPIVLNPIMMIPFIITPIALAVVCYFAVSTGLVPRPSGVLIPWTTPAIFGGFLVSGVKGALLQVVEIAVSFIIYFPFIRMVDKQYLAEEKAYESADANLTV</sequence>
<keyword evidence="5 9" id="KW-0812">Transmembrane</keyword>
<keyword evidence="7 8" id="KW-0472">Membrane</keyword>
<feature type="transmembrane region" description="Helical" evidence="9">
    <location>
        <begin position="227"/>
        <end position="250"/>
    </location>
</feature>
<dbReference type="InterPro" id="IPR051088">
    <property type="entry name" value="PTS_Sugar-EIIC/EIIB"/>
</dbReference>
<dbReference type="InterPro" id="IPR003352">
    <property type="entry name" value="PTS_EIIC"/>
</dbReference>
<evidence type="ECO:0000256" key="8">
    <source>
        <dbReference type="PIRNR" id="PIRNR006351"/>
    </source>
</evidence>
<dbReference type="Proteomes" id="UP000286268">
    <property type="component" value="Chromosome"/>
</dbReference>
<keyword evidence="2 8" id="KW-0813">Transport</keyword>
<dbReference type="EMBL" id="CP025746">
    <property type="protein sequence ID" value="QAA35144.1"/>
    <property type="molecule type" value="Genomic_DNA"/>
</dbReference>
<dbReference type="KEGG" id="cmah:C1I91_27810"/>
<feature type="domain" description="PTS EIIC type-3" evidence="10">
    <location>
        <begin position="8"/>
        <end position="422"/>
    </location>
</feature>
<evidence type="ECO:0000256" key="3">
    <source>
        <dbReference type="ARBA" id="ARBA00022475"/>
    </source>
</evidence>
<accession>A0A3R5VCG7</accession>
<dbReference type="AlphaFoldDB" id="A0A3R5VCG7"/>
<dbReference type="PANTHER" id="PTHR33989">
    <property type="match status" value="1"/>
</dbReference>
<dbReference type="RefSeq" id="WP_128215835.1">
    <property type="nucleotide sequence ID" value="NZ_CP025746.1"/>
</dbReference>
<keyword evidence="12" id="KW-1185">Reference proteome</keyword>
<comment type="subcellular location">
    <subcellularLocation>
        <location evidence="1">Cell membrane</location>
        <topology evidence="1">Multi-pass membrane protein</topology>
    </subcellularLocation>
</comment>
<protein>
    <recommendedName>
        <fullName evidence="8">Permease IIC component</fullName>
    </recommendedName>
</protein>
<keyword evidence="3 8" id="KW-1003">Cell membrane</keyword>
<evidence type="ECO:0000256" key="1">
    <source>
        <dbReference type="ARBA" id="ARBA00004651"/>
    </source>
</evidence>
<organism evidence="11 12">
    <name type="scientific">Clostridium manihotivorum</name>
    <dbReference type="NCBI Taxonomy" id="2320868"/>
    <lineage>
        <taxon>Bacteria</taxon>
        <taxon>Bacillati</taxon>
        <taxon>Bacillota</taxon>
        <taxon>Clostridia</taxon>
        <taxon>Eubacteriales</taxon>
        <taxon>Clostridiaceae</taxon>
        <taxon>Clostridium</taxon>
    </lineage>
</organism>
<keyword evidence="6 9" id="KW-1133">Transmembrane helix</keyword>
<feature type="transmembrane region" description="Helical" evidence="9">
    <location>
        <begin position="187"/>
        <end position="207"/>
    </location>
</feature>
<feature type="transmembrane region" description="Helical" evidence="9">
    <location>
        <begin position="148"/>
        <end position="167"/>
    </location>
</feature>
<feature type="transmembrane region" description="Helical" evidence="9">
    <location>
        <begin position="393"/>
        <end position="420"/>
    </location>
</feature>
<dbReference type="PIRSF" id="PIRSF006351">
    <property type="entry name" value="PTS_EIIC-Cellobiose"/>
    <property type="match status" value="1"/>
</dbReference>
<dbReference type="PANTHER" id="PTHR33989:SF11">
    <property type="entry name" value="LICHENAN PERMEASE IIC COMPONENT"/>
    <property type="match status" value="1"/>
</dbReference>
<feature type="transmembrane region" description="Helical" evidence="9">
    <location>
        <begin position="257"/>
        <end position="277"/>
    </location>
</feature>
<evidence type="ECO:0000256" key="4">
    <source>
        <dbReference type="ARBA" id="ARBA00022597"/>
    </source>
</evidence>
<dbReference type="NCBIfam" id="TIGR00410">
    <property type="entry name" value="lacE"/>
    <property type="match status" value="1"/>
</dbReference>
<dbReference type="GO" id="GO:0005886">
    <property type="term" value="C:plasma membrane"/>
    <property type="evidence" value="ECO:0007669"/>
    <property type="project" value="UniProtKB-SubCell"/>
</dbReference>
<evidence type="ECO:0000313" key="11">
    <source>
        <dbReference type="EMBL" id="QAA35144.1"/>
    </source>
</evidence>
<dbReference type="GO" id="GO:0009401">
    <property type="term" value="P:phosphoenolpyruvate-dependent sugar phosphotransferase system"/>
    <property type="evidence" value="ECO:0007669"/>
    <property type="project" value="InterPro"/>
</dbReference>
<evidence type="ECO:0000256" key="5">
    <source>
        <dbReference type="ARBA" id="ARBA00022692"/>
    </source>
</evidence>
<dbReference type="Pfam" id="PF02378">
    <property type="entry name" value="PTS_EIIC"/>
    <property type="match status" value="1"/>
</dbReference>
<reference evidence="11 12" key="1">
    <citation type="submission" date="2018-01" db="EMBL/GenBank/DDBJ databases">
        <title>Genome Sequencing and Assembly of Anaerobacter polyendosporus strain CT4.</title>
        <authorList>
            <person name="Tachaapaikoon C."/>
            <person name="Sutheeworapong S."/>
            <person name="Jenjaroenpun P."/>
            <person name="Wongsurawat T."/>
            <person name="Nookeaw I."/>
            <person name="Cheawchanlertfa P."/>
            <person name="Kosugi A."/>
            <person name="Cheevadhanarak S."/>
            <person name="Ratanakhanokchai K."/>
        </authorList>
    </citation>
    <scope>NUCLEOTIDE SEQUENCE [LARGE SCALE GENOMIC DNA]</scope>
    <source>
        <strain evidence="11 12">CT4</strain>
    </source>
</reference>
<evidence type="ECO:0000313" key="12">
    <source>
        <dbReference type="Proteomes" id="UP000286268"/>
    </source>
</evidence>
<dbReference type="InterPro" id="IPR004501">
    <property type="entry name" value="PTS_EIIC_3"/>
</dbReference>
<evidence type="ECO:0000256" key="9">
    <source>
        <dbReference type="SAM" id="Phobius"/>
    </source>
</evidence>
<feature type="transmembrane region" description="Helical" evidence="9">
    <location>
        <begin position="297"/>
        <end position="318"/>
    </location>
</feature>
<dbReference type="PROSITE" id="PS51105">
    <property type="entry name" value="PTS_EIIC_TYPE_3"/>
    <property type="match status" value="1"/>
</dbReference>
<feature type="transmembrane region" description="Helical" evidence="9">
    <location>
        <begin position="108"/>
        <end position="128"/>
    </location>
</feature>
<feature type="transmembrane region" description="Helical" evidence="9">
    <location>
        <begin position="32"/>
        <end position="53"/>
    </location>
</feature>
<dbReference type="GO" id="GO:0008982">
    <property type="term" value="F:protein-N(PI)-phosphohistidine-sugar phosphotransferase activity"/>
    <property type="evidence" value="ECO:0007669"/>
    <property type="project" value="UniProtKB-UniRule"/>
</dbReference>
<evidence type="ECO:0000256" key="7">
    <source>
        <dbReference type="ARBA" id="ARBA00023136"/>
    </source>
</evidence>
<evidence type="ECO:0000256" key="6">
    <source>
        <dbReference type="ARBA" id="ARBA00022989"/>
    </source>
</evidence>